<evidence type="ECO:0000313" key="7">
    <source>
        <dbReference type="Proteomes" id="UP000291116"/>
    </source>
</evidence>
<evidence type="ECO:0000256" key="3">
    <source>
        <dbReference type="ARBA" id="ARBA00023135"/>
    </source>
</evidence>
<evidence type="ECO:0000313" key="6">
    <source>
        <dbReference type="EMBL" id="VEU35428.1"/>
    </source>
</evidence>
<evidence type="ECO:0000256" key="5">
    <source>
        <dbReference type="SAM" id="MobiDB-lite"/>
    </source>
</evidence>
<feature type="region of interest" description="Disordered" evidence="5">
    <location>
        <begin position="1"/>
        <end position="22"/>
    </location>
</feature>
<dbReference type="PANTHER" id="PTHR17453:SF0">
    <property type="entry name" value="SIGNAL RECOGNITION PARTICLE 19 KDA PROTEIN"/>
    <property type="match status" value="1"/>
</dbReference>
<name>A0A448Z059_9STRA</name>
<dbReference type="Pfam" id="PF01922">
    <property type="entry name" value="SRP19"/>
    <property type="match status" value="1"/>
</dbReference>
<dbReference type="Proteomes" id="UP000291116">
    <property type="component" value="Unassembled WGS sequence"/>
</dbReference>
<feature type="compositionally biased region" description="Basic and acidic residues" evidence="5">
    <location>
        <begin position="185"/>
        <end position="196"/>
    </location>
</feature>
<dbReference type="InterPro" id="IPR002778">
    <property type="entry name" value="Signal_recog_particle_SRP19"/>
</dbReference>
<dbReference type="SUPFAM" id="SSF69695">
    <property type="entry name" value="SRP19"/>
    <property type="match status" value="1"/>
</dbReference>
<gene>
    <name evidence="6" type="ORF">PSNMU_V1.4_AUG-EV-PASAV3_0022010</name>
</gene>
<keyword evidence="7" id="KW-1185">Reference proteome</keyword>
<dbReference type="AlphaFoldDB" id="A0A448Z059"/>
<dbReference type="PANTHER" id="PTHR17453">
    <property type="entry name" value="SIGNAL RECOGNITION PARTICLE 19 KD PROTEIN"/>
    <property type="match status" value="1"/>
</dbReference>
<sequence>MGKKKGGGMVRIKQTGPTKAQKDMMKQMASGNPMEEFMTPPEDMVHYIPPDRNAQMFWPIQEIFSMDPSNFFIIYPSYLDSSKTVKMGRRIAAENAVDTPTVQDISEALASLSIRHVSQPNKGYSRDATTLWDNPGRVKVDPAALESGYTKRSLMVELASIIKELPSRARRLEVMKKLEEAREAKRLEAKAKKEQAAKQQHKLKSQTSSRSSNKKKGKKRR</sequence>
<evidence type="ECO:0000256" key="2">
    <source>
        <dbReference type="ARBA" id="ARBA00022490"/>
    </source>
</evidence>
<dbReference type="GO" id="GO:0005786">
    <property type="term" value="C:signal recognition particle, endoplasmic reticulum targeting"/>
    <property type="evidence" value="ECO:0007669"/>
    <property type="project" value="UniProtKB-KW"/>
</dbReference>
<dbReference type="EMBL" id="CAACVS010000059">
    <property type="protein sequence ID" value="VEU35428.1"/>
    <property type="molecule type" value="Genomic_DNA"/>
</dbReference>
<dbReference type="Gene3D" id="3.30.56.30">
    <property type="entry name" value="Signal recognition particle, SRP19-like subunit"/>
    <property type="match status" value="1"/>
</dbReference>
<reference evidence="6 7" key="1">
    <citation type="submission" date="2019-01" db="EMBL/GenBank/DDBJ databases">
        <authorList>
            <person name="Ferrante I. M."/>
        </authorList>
    </citation>
    <scope>NUCLEOTIDE SEQUENCE [LARGE SCALE GENOMIC DNA]</scope>
    <source>
        <strain evidence="6 7">B856</strain>
    </source>
</reference>
<feature type="region of interest" description="Disordered" evidence="5">
    <location>
        <begin position="185"/>
        <end position="221"/>
    </location>
</feature>
<accession>A0A448Z059</accession>
<organism evidence="6 7">
    <name type="scientific">Pseudo-nitzschia multistriata</name>
    <dbReference type="NCBI Taxonomy" id="183589"/>
    <lineage>
        <taxon>Eukaryota</taxon>
        <taxon>Sar</taxon>
        <taxon>Stramenopiles</taxon>
        <taxon>Ochrophyta</taxon>
        <taxon>Bacillariophyta</taxon>
        <taxon>Bacillariophyceae</taxon>
        <taxon>Bacillariophycidae</taxon>
        <taxon>Bacillariales</taxon>
        <taxon>Bacillariaceae</taxon>
        <taxon>Pseudo-nitzschia</taxon>
    </lineage>
</organism>
<dbReference type="InterPro" id="IPR036521">
    <property type="entry name" value="SRP19-like_sf"/>
</dbReference>
<keyword evidence="4" id="KW-0687">Ribonucleoprotein</keyword>
<feature type="compositionally biased region" description="Basic residues" evidence="5">
    <location>
        <begin position="212"/>
        <end position="221"/>
    </location>
</feature>
<protein>
    <recommendedName>
        <fullName evidence="8">Signal recognition particle SRP19 subunit</fullName>
    </recommendedName>
</protein>
<keyword evidence="2" id="KW-0963">Cytoplasm</keyword>
<evidence type="ECO:0000256" key="4">
    <source>
        <dbReference type="ARBA" id="ARBA00023274"/>
    </source>
</evidence>
<dbReference type="GO" id="GO:0008312">
    <property type="term" value="F:7S RNA binding"/>
    <property type="evidence" value="ECO:0007669"/>
    <property type="project" value="InterPro"/>
</dbReference>
<evidence type="ECO:0000256" key="1">
    <source>
        <dbReference type="ARBA" id="ARBA00004496"/>
    </source>
</evidence>
<evidence type="ECO:0008006" key="8">
    <source>
        <dbReference type="Google" id="ProtNLM"/>
    </source>
</evidence>
<keyword evidence="3" id="KW-0733">Signal recognition particle</keyword>
<comment type="subcellular location">
    <subcellularLocation>
        <location evidence="1">Cytoplasm</location>
    </subcellularLocation>
</comment>
<dbReference type="GO" id="GO:0006617">
    <property type="term" value="P:SRP-dependent cotranslational protein targeting to membrane, signal sequence recognition"/>
    <property type="evidence" value="ECO:0007669"/>
    <property type="project" value="TreeGrafter"/>
</dbReference>
<dbReference type="OrthoDB" id="2190947at2759"/>
<proteinExistence type="predicted"/>